<organism evidence="1 2">
    <name type="scientific">Plakobranchus ocellatus</name>
    <dbReference type="NCBI Taxonomy" id="259542"/>
    <lineage>
        <taxon>Eukaryota</taxon>
        <taxon>Metazoa</taxon>
        <taxon>Spiralia</taxon>
        <taxon>Lophotrochozoa</taxon>
        <taxon>Mollusca</taxon>
        <taxon>Gastropoda</taxon>
        <taxon>Heterobranchia</taxon>
        <taxon>Euthyneura</taxon>
        <taxon>Panpulmonata</taxon>
        <taxon>Sacoglossa</taxon>
        <taxon>Placobranchoidea</taxon>
        <taxon>Plakobranchidae</taxon>
        <taxon>Plakobranchus</taxon>
    </lineage>
</organism>
<reference evidence="1 2" key="1">
    <citation type="journal article" date="2021" name="Elife">
        <title>Chloroplast acquisition without the gene transfer in kleptoplastic sea slugs, Plakobranchus ocellatus.</title>
        <authorList>
            <person name="Maeda T."/>
            <person name="Takahashi S."/>
            <person name="Yoshida T."/>
            <person name="Shimamura S."/>
            <person name="Takaki Y."/>
            <person name="Nagai Y."/>
            <person name="Toyoda A."/>
            <person name="Suzuki Y."/>
            <person name="Arimoto A."/>
            <person name="Ishii H."/>
            <person name="Satoh N."/>
            <person name="Nishiyama T."/>
            <person name="Hasebe M."/>
            <person name="Maruyama T."/>
            <person name="Minagawa J."/>
            <person name="Obokata J."/>
            <person name="Shigenobu S."/>
        </authorList>
    </citation>
    <scope>NUCLEOTIDE SEQUENCE [LARGE SCALE GENOMIC DNA]</scope>
</reference>
<accession>A0AAV3ZBS0</accession>
<gene>
    <name evidence="1" type="ORF">PoB_001833900</name>
</gene>
<dbReference type="Proteomes" id="UP000735302">
    <property type="component" value="Unassembled WGS sequence"/>
</dbReference>
<name>A0AAV3ZBS0_9GAST</name>
<protein>
    <submittedName>
        <fullName evidence="1">Uncharacterized protein</fullName>
    </submittedName>
</protein>
<dbReference type="EMBL" id="BLXT01002183">
    <property type="protein sequence ID" value="GFN91833.1"/>
    <property type="molecule type" value="Genomic_DNA"/>
</dbReference>
<proteinExistence type="predicted"/>
<comment type="caution">
    <text evidence="1">The sequence shown here is derived from an EMBL/GenBank/DDBJ whole genome shotgun (WGS) entry which is preliminary data.</text>
</comment>
<evidence type="ECO:0000313" key="1">
    <source>
        <dbReference type="EMBL" id="GFN91833.1"/>
    </source>
</evidence>
<keyword evidence="2" id="KW-1185">Reference proteome</keyword>
<evidence type="ECO:0000313" key="2">
    <source>
        <dbReference type="Proteomes" id="UP000735302"/>
    </source>
</evidence>
<dbReference type="AlphaFoldDB" id="A0AAV3ZBS0"/>
<sequence>MGANISSICYSLTSTKSRWCLMRRQSDIDRKAQIRREARGIQFSSCAKLRSIVHCSGPGLGQAGRGNSIATTKLMIEKQAQEEFALKEKPSE</sequence>